<keyword evidence="2" id="KW-1185">Reference proteome</keyword>
<dbReference type="InterPro" id="IPR011335">
    <property type="entry name" value="Restrct_endonuc-II-like"/>
</dbReference>
<dbReference type="InterPro" id="IPR051703">
    <property type="entry name" value="NF-kappa-B_Signaling_Reg"/>
</dbReference>
<name>A0AAQ4EYM0_AMBAM</name>
<dbReference type="SUPFAM" id="SSF52980">
    <property type="entry name" value="Restriction endonuclease-like"/>
    <property type="match status" value="1"/>
</dbReference>
<dbReference type="Proteomes" id="UP001321473">
    <property type="component" value="Unassembled WGS sequence"/>
</dbReference>
<feature type="non-terminal residue" evidence="1">
    <location>
        <position position="162"/>
    </location>
</feature>
<dbReference type="Gene3D" id="3.90.320.10">
    <property type="match status" value="1"/>
</dbReference>
<dbReference type="PANTHER" id="PTHR46609">
    <property type="entry name" value="EXONUCLEASE, PHAGE-TYPE/RECB, C-TERMINAL DOMAIN-CONTAINING PROTEIN"/>
    <property type="match status" value="1"/>
</dbReference>
<proteinExistence type="predicted"/>
<comment type="caution">
    <text evidence="1">The sequence shown here is derived from an EMBL/GenBank/DDBJ whole genome shotgun (WGS) entry which is preliminary data.</text>
</comment>
<dbReference type="AlphaFoldDB" id="A0AAQ4EYM0"/>
<evidence type="ECO:0000313" key="2">
    <source>
        <dbReference type="Proteomes" id="UP001321473"/>
    </source>
</evidence>
<organism evidence="1 2">
    <name type="scientific">Amblyomma americanum</name>
    <name type="common">Lone star tick</name>
    <dbReference type="NCBI Taxonomy" id="6943"/>
    <lineage>
        <taxon>Eukaryota</taxon>
        <taxon>Metazoa</taxon>
        <taxon>Ecdysozoa</taxon>
        <taxon>Arthropoda</taxon>
        <taxon>Chelicerata</taxon>
        <taxon>Arachnida</taxon>
        <taxon>Acari</taxon>
        <taxon>Parasitiformes</taxon>
        <taxon>Ixodida</taxon>
        <taxon>Ixodoidea</taxon>
        <taxon>Ixodidae</taxon>
        <taxon>Amblyomminae</taxon>
        <taxon>Amblyomma</taxon>
    </lineage>
</organism>
<sequence length="162" mass="18203">MKVDWRQVGEGQPADQKRPKLEFGYEMPSIEEQTDATVELAESIKDHGWCPPAELANNQIIQGLQISNADATALETNTRQQVGSSIWKKERLNRLTASKFGAMLARKAAWTERGVANVMRPNTFTNQIVRYGTANEPRAVQRYIQCMELIGHNLIVNTCGLM</sequence>
<dbReference type="GO" id="GO:0006281">
    <property type="term" value="P:DNA repair"/>
    <property type="evidence" value="ECO:0007669"/>
    <property type="project" value="UniProtKB-ARBA"/>
</dbReference>
<reference evidence="1 2" key="1">
    <citation type="journal article" date="2023" name="Arcadia Sci">
        <title>De novo assembly of a long-read Amblyomma americanum tick genome.</title>
        <authorList>
            <person name="Chou S."/>
            <person name="Poskanzer K.E."/>
            <person name="Rollins M."/>
            <person name="Thuy-Boun P.S."/>
        </authorList>
    </citation>
    <scope>NUCLEOTIDE SEQUENCE [LARGE SCALE GENOMIC DNA]</scope>
    <source>
        <strain evidence="1">F_SG_1</strain>
        <tissue evidence="1">Salivary glands</tissue>
    </source>
</reference>
<gene>
    <name evidence="1" type="ORF">V5799_019040</name>
</gene>
<evidence type="ECO:0000313" key="1">
    <source>
        <dbReference type="EMBL" id="KAK8779618.1"/>
    </source>
</evidence>
<accession>A0AAQ4EYM0</accession>
<protein>
    <submittedName>
        <fullName evidence="1">Uncharacterized protein</fullName>
    </submittedName>
</protein>
<dbReference type="EMBL" id="JARKHS020009630">
    <property type="protein sequence ID" value="KAK8779618.1"/>
    <property type="molecule type" value="Genomic_DNA"/>
</dbReference>
<dbReference type="PANTHER" id="PTHR46609:SF8">
    <property type="entry name" value="YQAJ VIRAL RECOMBINASE DOMAIN-CONTAINING PROTEIN"/>
    <property type="match status" value="1"/>
</dbReference>
<dbReference type="InterPro" id="IPR011604">
    <property type="entry name" value="PDDEXK-like_dom_sf"/>
</dbReference>